<proteinExistence type="predicted"/>
<dbReference type="EMBL" id="JBHFEH010000036">
    <property type="protein sequence ID" value="KAL2051386.1"/>
    <property type="molecule type" value="Genomic_DNA"/>
</dbReference>
<sequence length="111" mass="12148">MLEKHRSNSVWRRVSTVGASERTAPLSISARTIAAVVPLPDRKATETSVRRPPTPAASIPAATARYLTGGVNSMVLLALHRLRRQTQTLGLLISARRQITLTPVQNQYPLL</sequence>
<name>A0ABR4B0F3_9LECA</name>
<accession>A0ABR4B0F3</accession>
<keyword evidence="2" id="KW-1185">Reference proteome</keyword>
<protein>
    <submittedName>
        <fullName evidence="1">Uncharacterized protein</fullName>
    </submittedName>
</protein>
<comment type="caution">
    <text evidence="1">The sequence shown here is derived from an EMBL/GenBank/DDBJ whole genome shotgun (WGS) entry which is preliminary data.</text>
</comment>
<dbReference type="Proteomes" id="UP001590951">
    <property type="component" value="Unassembled WGS sequence"/>
</dbReference>
<evidence type="ECO:0000313" key="2">
    <source>
        <dbReference type="Proteomes" id="UP001590951"/>
    </source>
</evidence>
<organism evidence="1 2">
    <name type="scientific">Lepraria finkii</name>
    <dbReference type="NCBI Taxonomy" id="1340010"/>
    <lineage>
        <taxon>Eukaryota</taxon>
        <taxon>Fungi</taxon>
        <taxon>Dikarya</taxon>
        <taxon>Ascomycota</taxon>
        <taxon>Pezizomycotina</taxon>
        <taxon>Lecanoromycetes</taxon>
        <taxon>OSLEUM clade</taxon>
        <taxon>Lecanoromycetidae</taxon>
        <taxon>Lecanorales</taxon>
        <taxon>Lecanorineae</taxon>
        <taxon>Stereocaulaceae</taxon>
        <taxon>Lepraria</taxon>
    </lineage>
</organism>
<reference evidence="1 2" key="1">
    <citation type="submission" date="2024-09" db="EMBL/GenBank/DDBJ databases">
        <title>Rethinking Asexuality: The Enigmatic Case of Functional Sexual Genes in Lepraria (Stereocaulaceae).</title>
        <authorList>
            <person name="Doellman M."/>
            <person name="Sun Y."/>
            <person name="Barcenas-Pena A."/>
            <person name="Lumbsch H.T."/>
            <person name="Grewe F."/>
        </authorList>
    </citation>
    <scope>NUCLEOTIDE SEQUENCE [LARGE SCALE GENOMIC DNA]</scope>
    <source>
        <strain evidence="1 2">Grewe 0041</strain>
    </source>
</reference>
<gene>
    <name evidence="1" type="ORF">ABVK25_008438</name>
</gene>
<evidence type="ECO:0000313" key="1">
    <source>
        <dbReference type="EMBL" id="KAL2051386.1"/>
    </source>
</evidence>